<dbReference type="AlphaFoldDB" id="R9NWG6"/>
<keyword evidence="3" id="KW-1185">Reference proteome</keyword>
<organism evidence="2 3">
    <name type="scientific">Pseudozyma hubeiensis (strain SY62)</name>
    <name type="common">Yeast</name>
    <dbReference type="NCBI Taxonomy" id="1305764"/>
    <lineage>
        <taxon>Eukaryota</taxon>
        <taxon>Fungi</taxon>
        <taxon>Dikarya</taxon>
        <taxon>Basidiomycota</taxon>
        <taxon>Ustilaginomycotina</taxon>
        <taxon>Ustilaginomycetes</taxon>
        <taxon>Ustilaginales</taxon>
        <taxon>Ustilaginaceae</taxon>
        <taxon>Pseudozyma</taxon>
    </lineage>
</organism>
<name>R9NWG6_PSEHS</name>
<accession>R9NWG6</accession>
<feature type="compositionally biased region" description="Low complexity" evidence="1">
    <location>
        <begin position="10"/>
        <end position="20"/>
    </location>
</feature>
<feature type="region of interest" description="Disordered" evidence="1">
    <location>
        <begin position="1"/>
        <end position="20"/>
    </location>
</feature>
<dbReference type="HOGENOM" id="CLU_1768920_0_0_1"/>
<dbReference type="GeneID" id="24105725"/>
<reference evidence="3" key="1">
    <citation type="journal article" date="2013" name="Genome Announc.">
        <title>Draft genome sequence of the basidiomycetous yeast-like fungus Pseudozyma hubeiensis SY62, which produces an abundant amount of the biosurfactant mannosylerythritol lipids.</title>
        <authorList>
            <person name="Konishi M."/>
            <person name="Hatada Y."/>
            <person name="Horiuchi J."/>
        </authorList>
    </citation>
    <scope>NUCLEOTIDE SEQUENCE [LARGE SCALE GENOMIC DNA]</scope>
    <source>
        <strain evidence="3">SY62</strain>
    </source>
</reference>
<dbReference type="OrthoDB" id="10319724at2759"/>
<proteinExistence type="predicted"/>
<gene>
    <name evidence="2" type="ORF">PHSY_000416</name>
</gene>
<dbReference type="Proteomes" id="UP000014071">
    <property type="component" value="Unassembled WGS sequence"/>
</dbReference>
<sequence length="147" mass="17329">MSSPPPSNETLFTSLPTPPSTTDDPYIPFQMHYRIPPQLRDSFFDTLSCTIQVGLQHVEHGRFLAFGNQFDTIAFFCVPQSWIGFTVARAKRFRGWVQWKFPEQVDVRVALRNLSRIEGELQREEWEQAEGVERWWFEDGEMRDEEE</sequence>
<evidence type="ECO:0000313" key="2">
    <source>
        <dbReference type="EMBL" id="GAC92859.1"/>
    </source>
</evidence>
<dbReference type="EMBL" id="DF238769">
    <property type="protein sequence ID" value="GAC92859.1"/>
    <property type="molecule type" value="Genomic_DNA"/>
</dbReference>
<evidence type="ECO:0000313" key="3">
    <source>
        <dbReference type="Proteomes" id="UP000014071"/>
    </source>
</evidence>
<dbReference type="RefSeq" id="XP_012186446.1">
    <property type="nucleotide sequence ID" value="XM_012331056.1"/>
</dbReference>
<protein>
    <submittedName>
        <fullName evidence="2">Uncharacterized protein</fullName>
    </submittedName>
</protein>
<evidence type="ECO:0000256" key="1">
    <source>
        <dbReference type="SAM" id="MobiDB-lite"/>
    </source>
</evidence>